<name>A0A8T8I673_9PSEU</name>
<organism evidence="1 2">
    <name type="scientific">Saccharothrix algeriensis</name>
    <dbReference type="NCBI Taxonomy" id="173560"/>
    <lineage>
        <taxon>Bacteria</taxon>
        <taxon>Bacillati</taxon>
        <taxon>Actinomycetota</taxon>
        <taxon>Actinomycetes</taxon>
        <taxon>Pseudonocardiales</taxon>
        <taxon>Pseudonocardiaceae</taxon>
        <taxon>Saccharothrix</taxon>
    </lineage>
</organism>
<dbReference type="Proteomes" id="UP000671828">
    <property type="component" value="Chromosome"/>
</dbReference>
<gene>
    <name evidence="1" type="ORF">J7S33_20830</name>
</gene>
<dbReference type="AlphaFoldDB" id="A0A8T8I673"/>
<feature type="non-terminal residue" evidence="1">
    <location>
        <position position="51"/>
    </location>
</feature>
<proteinExistence type="predicted"/>
<protein>
    <submittedName>
        <fullName evidence="1">IS630 family transposase</fullName>
    </submittedName>
</protein>
<sequence>MAAGVVGAGETLAADLGAWLCFEDETGCNTRPHKARTWARRGHTPVLPYWA</sequence>
<reference evidence="1" key="1">
    <citation type="submission" date="2021-04" db="EMBL/GenBank/DDBJ databases">
        <title>Saccharothrix algeriensis WGS.</title>
        <authorList>
            <person name="Stuskova K."/>
            <person name="Hakalova E."/>
            <person name="Tebbal A.B."/>
            <person name="Eichmeier A."/>
        </authorList>
    </citation>
    <scope>NUCLEOTIDE SEQUENCE</scope>
    <source>
        <strain evidence="1">NRRL B-24137</strain>
    </source>
</reference>
<accession>A0A8T8I673</accession>
<evidence type="ECO:0000313" key="1">
    <source>
        <dbReference type="EMBL" id="QTR06322.1"/>
    </source>
</evidence>
<evidence type="ECO:0000313" key="2">
    <source>
        <dbReference type="Proteomes" id="UP000671828"/>
    </source>
</evidence>
<dbReference type="EMBL" id="CP072788">
    <property type="protein sequence ID" value="QTR06322.1"/>
    <property type="molecule type" value="Genomic_DNA"/>
</dbReference>